<proteinExistence type="predicted"/>
<protein>
    <submittedName>
        <fullName evidence="2">Uncharacterized protein</fullName>
    </submittedName>
</protein>
<dbReference type="EMBL" id="JAUEPT010000007">
    <property type="protein sequence ID" value="KAK0449947.1"/>
    <property type="molecule type" value="Genomic_DNA"/>
</dbReference>
<name>A0AA39JVZ8_9AGAR</name>
<evidence type="ECO:0000313" key="3">
    <source>
        <dbReference type="Proteomes" id="UP001175226"/>
    </source>
</evidence>
<feature type="compositionally biased region" description="Acidic residues" evidence="1">
    <location>
        <begin position="495"/>
        <end position="508"/>
    </location>
</feature>
<evidence type="ECO:0000256" key="1">
    <source>
        <dbReference type="SAM" id="MobiDB-lite"/>
    </source>
</evidence>
<feature type="compositionally biased region" description="Basic and acidic residues" evidence="1">
    <location>
        <begin position="83"/>
        <end position="127"/>
    </location>
</feature>
<comment type="caution">
    <text evidence="2">The sequence shown here is derived from an EMBL/GenBank/DDBJ whole genome shotgun (WGS) entry which is preliminary data.</text>
</comment>
<dbReference type="AlphaFoldDB" id="A0AA39JVZ8"/>
<dbReference type="Proteomes" id="UP001175226">
    <property type="component" value="Unassembled WGS sequence"/>
</dbReference>
<organism evidence="2 3">
    <name type="scientific">Armillaria borealis</name>
    <dbReference type="NCBI Taxonomy" id="47425"/>
    <lineage>
        <taxon>Eukaryota</taxon>
        <taxon>Fungi</taxon>
        <taxon>Dikarya</taxon>
        <taxon>Basidiomycota</taxon>
        <taxon>Agaricomycotina</taxon>
        <taxon>Agaricomycetes</taxon>
        <taxon>Agaricomycetidae</taxon>
        <taxon>Agaricales</taxon>
        <taxon>Marasmiineae</taxon>
        <taxon>Physalacriaceae</taxon>
        <taxon>Armillaria</taxon>
    </lineage>
</organism>
<accession>A0AA39JVZ8</accession>
<reference evidence="2" key="1">
    <citation type="submission" date="2023-06" db="EMBL/GenBank/DDBJ databases">
        <authorList>
            <consortium name="Lawrence Berkeley National Laboratory"/>
            <person name="Ahrendt S."/>
            <person name="Sahu N."/>
            <person name="Indic B."/>
            <person name="Wong-Bajracharya J."/>
            <person name="Merenyi Z."/>
            <person name="Ke H.-M."/>
            <person name="Monk M."/>
            <person name="Kocsube S."/>
            <person name="Drula E."/>
            <person name="Lipzen A."/>
            <person name="Balint B."/>
            <person name="Henrissat B."/>
            <person name="Andreopoulos B."/>
            <person name="Martin F.M."/>
            <person name="Harder C.B."/>
            <person name="Rigling D."/>
            <person name="Ford K.L."/>
            <person name="Foster G.D."/>
            <person name="Pangilinan J."/>
            <person name="Papanicolaou A."/>
            <person name="Barry K."/>
            <person name="LaButti K."/>
            <person name="Viragh M."/>
            <person name="Koriabine M."/>
            <person name="Yan M."/>
            <person name="Riley R."/>
            <person name="Champramary S."/>
            <person name="Plett K.L."/>
            <person name="Tsai I.J."/>
            <person name="Slot J."/>
            <person name="Sipos G."/>
            <person name="Plett J."/>
            <person name="Nagy L.G."/>
            <person name="Grigoriev I.V."/>
        </authorList>
    </citation>
    <scope>NUCLEOTIDE SEQUENCE</scope>
    <source>
        <strain evidence="2">FPL87.14</strain>
    </source>
</reference>
<gene>
    <name evidence="2" type="ORF">EV421DRAFT_1732176</name>
</gene>
<sequence>MSNSVEYHLSATPKPYESALTLEGLTLEQYKVFTEERAAVEEKYEEAIRAHDVWKTAKAKEAWLEKLKVDKEVQAEKLKVLQKEEEEQKAAEEKKKEEERQVAILKEQQDAMEKKKKDDLKKKEEKKRLRKEQKKAEKLEKAMESSKGKGAAAELLREEKGVDADTKEEMLESLKKKALKKLKKIWDRKWKATVPAVTTVEKNKKRKQVAKSASVMESEVEEIPGPSKRVKMEVSGPMEGEEELKSNKRCIHCHQDGAHCFAHLASKKSNHRRTCSCCKTKKATCSFNKGNSSMLTVGSEEVSELLEKLVHMVEVLSNKVDVLTGQVISLGGHVDDLASCVELKDLGSVNSKALWRVMAWQLDEDMAQLRVKGPAEPKKMNADDPYKVANHEFWYGLRGLEKIAEMKLKHDLFQAIRNEFYKLEGCRSKWQFWKAYLRKHNCDDFLVEDSDLGEKVLDGKVRKLWKPYSRDLGIPALDGLFVLDGDSAGVTISEDEESDESEELESAEDDKNALVGGTEDVEMGEVAGVVDAYVMRMPLASTSHPA</sequence>
<feature type="compositionally biased region" description="Basic and acidic residues" evidence="1">
    <location>
        <begin position="134"/>
        <end position="147"/>
    </location>
</feature>
<feature type="region of interest" description="Disordered" evidence="1">
    <location>
        <begin position="209"/>
        <end position="232"/>
    </location>
</feature>
<feature type="region of interest" description="Disordered" evidence="1">
    <location>
        <begin position="495"/>
        <end position="518"/>
    </location>
</feature>
<feature type="region of interest" description="Disordered" evidence="1">
    <location>
        <begin position="83"/>
        <end position="154"/>
    </location>
</feature>
<keyword evidence="3" id="KW-1185">Reference proteome</keyword>
<evidence type="ECO:0000313" key="2">
    <source>
        <dbReference type="EMBL" id="KAK0449947.1"/>
    </source>
</evidence>